<evidence type="ECO:0000313" key="3">
    <source>
        <dbReference type="Proteomes" id="UP000176101"/>
    </source>
</evidence>
<accession>A0A1E7JXE8</accession>
<dbReference type="EMBL" id="LJGU01000142">
    <property type="protein sequence ID" value="OEU96337.1"/>
    <property type="molecule type" value="Genomic_DNA"/>
</dbReference>
<name>A0A1E7JXE8_9ACTN</name>
<dbReference type="AlphaFoldDB" id="A0A1E7JXE8"/>
<reference evidence="2 3" key="1">
    <citation type="journal article" date="2016" name="Front. Microbiol.">
        <title>Comparative Genomics Analysis of Streptomyces Species Reveals Their Adaptation to the Marine Environment and Their Diversity at the Genomic Level.</title>
        <authorList>
            <person name="Tian X."/>
            <person name="Zhang Z."/>
            <person name="Yang T."/>
            <person name="Chen M."/>
            <person name="Li J."/>
            <person name="Chen F."/>
            <person name="Yang J."/>
            <person name="Li W."/>
            <person name="Zhang B."/>
            <person name="Zhang Z."/>
            <person name="Wu J."/>
            <person name="Zhang C."/>
            <person name="Long L."/>
            <person name="Xiao J."/>
        </authorList>
    </citation>
    <scope>NUCLEOTIDE SEQUENCE [LARGE SCALE GENOMIC DNA]</scope>
    <source>
        <strain evidence="2 3">SCSIO 02100</strain>
    </source>
</reference>
<dbReference type="Proteomes" id="UP000176101">
    <property type="component" value="Unassembled WGS sequence"/>
</dbReference>
<keyword evidence="3" id="KW-1185">Reference proteome</keyword>
<feature type="compositionally biased region" description="Low complexity" evidence="1">
    <location>
        <begin position="13"/>
        <end position="32"/>
    </location>
</feature>
<gene>
    <name evidence="2" type="ORF">AN216_20975</name>
</gene>
<sequence length="167" mass="16794">MELPDEQQMITEATAQRAGAASGTRGAASGARRGMRFTKLDAREFDLTSGLEPSAALALAQRVLEQAGGAAHATAGTSGTAGATDEAVALRGLFGVGMGGLNPAAVTFTVRPHAGGPGAPESAGSAVHVRTAALEGLIKQRGARKAADRVTELWTANDPGARLDPGH</sequence>
<organism evidence="2 3">
    <name type="scientific">Streptomyces oceani</name>
    <dbReference type="NCBI Taxonomy" id="1075402"/>
    <lineage>
        <taxon>Bacteria</taxon>
        <taxon>Bacillati</taxon>
        <taxon>Actinomycetota</taxon>
        <taxon>Actinomycetes</taxon>
        <taxon>Kitasatosporales</taxon>
        <taxon>Streptomycetaceae</taxon>
        <taxon>Streptomyces</taxon>
    </lineage>
</organism>
<evidence type="ECO:0000313" key="2">
    <source>
        <dbReference type="EMBL" id="OEU96337.1"/>
    </source>
</evidence>
<feature type="region of interest" description="Disordered" evidence="1">
    <location>
        <begin position="1"/>
        <end position="32"/>
    </location>
</feature>
<dbReference type="RefSeq" id="WP_070198250.1">
    <property type="nucleotide sequence ID" value="NZ_LJGU01000142.1"/>
</dbReference>
<proteinExistence type="predicted"/>
<evidence type="ECO:0000256" key="1">
    <source>
        <dbReference type="SAM" id="MobiDB-lite"/>
    </source>
</evidence>
<dbReference type="PATRIC" id="fig|1075402.3.peg.379"/>
<comment type="caution">
    <text evidence="2">The sequence shown here is derived from an EMBL/GenBank/DDBJ whole genome shotgun (WGS) entry which is preliminary data.</text>
</comment>
<protein>
    <submittedName>
        <fullName evidence="2">Uncharacterized protein</fullName>
    </submittedName>
</protein>